<proteinExistence type="predicted"/>
<sequence>MSSVVLTLIAPSELKEGLVAAMLAYPPTAAAGFIAREVEGYGHNVDFDSILEQVRGHTLAVEIVVALSEAEARGLLDALADELPGRGIAWRMIAASGGVL</sequence>
<evidence type="ECO:0000313" key="2">
    <source>
        <dbReference type="Proteomes" id="UP000285523"/>
    </source>
</evidence>
<dbReference type="Proteomes" id="UP000285523">
    <property type="component" value="Unassembled WGS sequence"/>
</dbReference>
<name>A0A418VLV0_RHOPL</name>
<dbReference type="Gene3D" id="3.30.70.120">
    <property type="match status" value="1"/>
</dbReference>
<comment type="caution">
    <text evidence="1">The sequence shown here is derived from an EMBL/GenBank/DDBJ whole genome shotgun (WGS) entry which is preliminary data.</text>
</comment>
<gene>
    <name evidence="1" type="ORF">D4Q52_04820</name>
</gene>
<dbReference type="RefSeq" id="WP_119855396.1">
    <property type="nucleotide sequence ID" value="NZ_QYYD01000003.1"/>
</dbReference>
<dbReference type="OrthoDB" id="8139576at2"/>
<dbReference type="InterPro" id="IPR015867">
    <property type="entry name" value="N-reg_PII/ATP_PRibTrfase_C"/>
</dbReference>
<protein>
    <submittedName>
        <fullName evidence="1">DUF3240 domain-containing protein</fullName>
    </submittedName>
</protein>
<accession>A0A418VLV0</accession>
<dbReference type="AlphaFoldDB" id="A0A418VLV0"/>
<organism evidence="1 2">
    <name type="scientific">Rhodopseudomonas palustris</name>
    <dbReference type="NCBI Taxonomy" id="1076"/>
    <lineage>
        <taxon>Bacteria</taxon>
        <taxon>Pseudomonadati</taxon>
        <taxon>Pseudomonadota</taxon>
        <taxon>Alphaproteobacteria</taxon>
        <taxon>Hyphomicrobiales</taxon>
        <taxon>Nitrobacteraceae</taxon>
        <taxon>Rhodopseudomonas</taxon>
    </lineage>
</organism>
<dbReference type="EMBL" id="QYYD01000003">
    <property type="protein sequence ID" value="RJF77146.1"/>
    <property type="molecule type" value="Genomic_DNA"/>
</dbReference>
<evidence type="ECO:0000313" key="1">
    <source>
        <dbReference type="EMBL" id="RJF77146.1"/>
    </source>
</evidence>
<dbReference type="InterPro" id="IPR021634">
    <property type="entry name" value="DUF3240"/>
</dbReference>
<reference evidence="1 2" key="1">
    <citation type="submission" date="2018-09" db="EMBL/GenBank/DDBJ databases">
        <title>Draft genome sequence of Rhodopseudomonas palustris 2.1.18.</title>
        <authorList>
            <person name="Robertson S.L."/>
            <person name="Meyer T.E."/>
            <person name="Kyndt J.A."/>
        </authorList>
    </citation>
    <scope>NUCLEOTIDE SEQUENCE [LARGE SCALE GENOMIC DNA]</scope>
    <source>
        <strain evidence="1 2">2.1.18</strain>
    </source>
</reference>
<dbReference type="Pfam" id="PF11582">
    <property type="entry name" value="DUF3240"/>
    <property type="match status" value="1"/>
</dbReference>